<sequence length="233" mass="27793">MTSLNEYLDAGQTIVSNLLLKNYHRLGMKSEEFLLWLQLYRLQNQGDLFPDLTMIAEDMGMSTEQIFHALDQLEKKNFLKIETFTDVHDKKIDRYNLTYAFDKLDILKEQERFKNLQQNEEEAIKNLYRAIEQEFGRPLSSIEFQRIGEWLNTDHYSPELIQLALREAVLSQAYNLNYIDRILLSWERKNIKTKQQVAEEQKKRKQLIMQKELDQTTSNKVLPKVSIKNWLDE</sequence>
<dbReference type="HOGENOM" id="CLU_091656_0_1_9"/>
<evidence type="ECO:0000256" key="2">
    <source>
        <dbReference type="SAM" id="Coils"/>
    </source>
</evidence>
<comment type="similarity">
    <text evidence="1">Belongs to the DnaB/DnaD family.</text>
</comment>
<dbReference type="STRING" id="154621.RV11_GL002551"/>
<dbReference type="NCBIfam" id="TIGR01446">
    <property type="entry name" value="DnaD_dom"/>
    <property type="match status" value="1"/>
</dbReference>
<dbReference type="InterPro" id="IPR053162">
    <property type="entry name" value="DnaD"/>
</dbReference>
<evidence type="ECO:0000259" key="4">
    <source>
        <dbReference type="Pfam" id="PF21984"/>
    </source>
</evidence>
<dbReference type="InterPro" id="IPR036390">
    <property type="entry name" value="WH_DNA-bd_sf"/>
</dbReference>
<accession>R3TYD1</accession>
<dbReference type="PANTHER" id="PTHR37293">
    <property type="entry name" value="PHAGE REPLICATION PROTEIN-RELATED"/>
    <property type="match status" value="1"/>
</dbReference>
<dbReference type="Gene3D" id="1.10.10.630">
    <property type="entry name" value="DnaD domain-like"/>
    <property type="match status" value="1"/>
</dbReference>
<dbReference type="Pfam" id="PF07261">
    <property type="entry name" value="DnaB_2"/>
    <property type="match status" value="1"/>
</dbReference>
<evidence type="ECO:0000313" key="6">
    <source>
        <dbReference type="Proteomes" id="UP000013785"/>
    </source>
</evidence>
<evidence type="ECO:0000313" key="5">
    <source>
        <dbReference type="EMBL" id="EOL46163.1"/>
    </source>
</evidence>
<dbReference type="PANTHER" id="PTHR37293:SF6">
    <property type="entry name" value="DNA REPLICATION PROTEIN DNAD"/>
    <property type="match status" value="1"/>
</dbReference>
<protein>
    <submittedName>
        <fullName evidence="5">DnaD domain-containing protein</fullName>
    </submittedName>
</protein>
<feature type="coiled-coil region" evidence="2">
    <location>
        <begin position="106"/>
        <end position="134"/>
    </location>
</feature>
<gene>
    <name evidence="5" type="ORF">UC3_00969</name>
</gene>
<organism evidence="5 6">
    <name type="scientific">Enterococcus phoeniculicola ATCC BAA-412</name>
    <dbReference type="NCBI Taxonomy" id="1158610"/>
    <lineage>
        <taxon>Bacteria</taxon>
        <taxon>Bacillati</taxon>
        <taxon>Bacillota</taxon>
        <taxon>Bacilli</taxon>
        <taxon>Lactobacillales</taxon>
        <taxon>Enterococcaceae</taxon>
        <taxon>Enterococcus</taxon>
    </lineage>
</organism>
<dbReference type="Gene3D" id="1.10.10.10">
    <property type="entry name" value="Winged helix-like DNA-binding domain superfamily/Winged helix DNA-binding domain"/>
    <property type="match status" value="1"/>
</dbReference>
<feature type="domain" description="DnaD N-terminal" evidence="4">
    <location>
        <begin position="15"/>
        <end position="105"/>
    </location>
</feature>
<proteinExistence type="inferred from homology"/>
<dbReference type="RefSeq" id="WP_010767641.1">
    <property type="nucleotide sequence ID" value="NZ_ASWE01000002.1"/>
</dbReference>
<dbReference type="SUPFAM" id="SSF46785">
    <property type="entry name" value="Winged helix' DNA-binding domain"/>
    <property type="match status" value="1"/>
</dbReference>
<dbReference type="EMBL" id="AJAT01000011">
    <property type="protein sequence ID" value="EOL46163.1"/>
    <property type="molecule type" value="Genomic_DNA"/>
</dbReference>
<dbReference type="InterPro" id="IPR036388">
    <property type="entry name" value="WH-like_DNA-bd_sf"/>
</dbReference>
<name>R3TYD1_9ENTE</name>
<dbReference type="SUPFAM" id="SSF158499">
    <property type="entry name" value="DnaD domain-like"/>
    <property type="match status" value="1"/>
</dbReference>
<reference evidence="5 6" key="1">
    <citation type="submission" date="2013-02" db="EMBL/GenBank/DDBJ databases">
        <title>The Genome Sequence of Enterococcus phoeniculicola BAA-412.</title>
        <authorList>
            <consortium name="The Broad Institute Genome Sequencing Platform"/>
            <consortium name="The Broad Institute Genome Sequencing Center for Infectious Disease"/>
            <person name="Earl A.M."/>
            <person name="Gilmore M.S."/>
            <person name="Lebreton F."/>
            <person name="Walker B."/>
            <person name="Young S.K."/>
            <person name="Zeng Q."/>
            <person name="Gargeya S."/>
            <person name="Fitzgerald M."/>
            <person name="Haas B."/>
            <person name="Abouelleil A."/>
            <person name="Alvarado L."/>
            <person name="Arachchi H.M."/>
            <person name="Berlin A.M."/>
            <person name="Chapman S.B."/>
            <person name="Dewar J."/>
            <person name="Goldberg J."/>
            <person name="Griggs A."/>
            <person name="Gujja S."/>
            <person name="Hansen M."/>
            <person name="Howarth C."/>
            <person name="Imamovic A."/>
            <person name="Larimer J."/>
            <person name="McCowan C."/>
            <person name="Murphy C."/>
            <person name="Neiman D."/>
            <person name="Pearson M."/>
            <person name="Priest M."/>
            <person name="Roberts A."/>
            <person name="Saif S."/>
            <person name="Shea T."/>
            <person name="Sisk P."/>
            <person name="Sykes S."/>
            <person name="Wortman J."/>
            <person name="Nusbaum C."/>
            <person name="Birren B."/>
        </authorList>
    </citation>
    <scope>NUCLEOTIDE SEQUENCE [LARGE SCALE GENOMIC DNA]</scope>
    <source>
        <strain evidence="5 6">ATCC BAA-412</strain>
    </source>
</reference>
<comment type="caution">
    <text evidence="5">The sequence shown here is derived from an EMBL/GenBank/DDBJ whole genome shotgun (WGS) entry which is preliminary data.</text>
</comment>
<feature type="domain" description="DnaB/C C-terminal" evidence="3">
    <location>
        <begin position="128"/>
        <end position="200"/>
    </location>
</feature>
<evidence type="ECO:0000256" key="1">
    <source>
        <dbReference type="ARBA" id="ARBA00093462"/>
    </source>
</evidence>
<dbReference type="InterPro" id="IPR053843">
    <property type="entry name" value="DnaD_N"/>
</dbReference>
<dbReference type="PATRIC" id="fig|1158610.3.peg.949"/>
<dbReference type="InterPro" id="IPR034829">
    <property type="entry name" value="DnaD-like_sf"/>
</dbReference>
<dbReference type="AlphaFoldDB" id="R3TYD1"/>
<keyword evidence="2" id="KW-0175">Coiled coil</keyword>
<dbReference type="InterPro" id="IPR006343">
    <property type="entry name" value="DnaB/C_C"/>
</dbReference>
<evidence type="ECO:0000259" key="3">
    <source>
        <dbReference type="Pfam" id="PF07261"/>
    </source>
</evidence>
<dbReference type="Pfam" id="PF21984">
    <property type="entry name" value="DnaD_N"/>
    <property type="match status" value="1"/>
</dbReference>
<dbReference type="Proteomes" id="UP000013785">
    <property type="component" value="Unassembled WGS sequence"/>
</dbReference>
<dbReference type="eggNOG" id="COG3935">
    <property type="taxonomic scope" value="Bacteria"/>
</dbReference>
<dbReference type="OrthoDB" id="9770238at2"/>
<keyword evidence="6" id="KW-1185">Reference proteome</keyword>